<sequence length="79" mass="7946">PQPLATSCNDPCVVSCAASRVIIFPPPVVVTFPGPILSTCPQETVVGSSAISQGCAPASLTSLGAEILHSEPSAGRFIP</sequence>
<dbReference type="Pfam" id="PF02422">
    <property type="entry name" value="Keratin"/>
    <property type="match status" value="1"/>
</dbReference>
<organism evidence="4 5">
    <name type="scientific">Anas platyrhynchos</name>
    <name type="common">Mallard</name>
    <name type="synonym">Anas boschas</name>
    <dbReference type="NCBI Taxonomy" id="8839"/>
    <lineage>
        <taxon>Eukaryota</taxon>
        <taxon>Metazoa</taxon>
        <taxon>Chordata</taxon>
        <taxon>Craniata</taxon>
        <taxon>Vertebrata</taxon>
        <taxon>Euteleostomi</taxon>
        <taxon>Archelosauria</taxon>
        <taxon>Archosauria</taxon>
        <taxon>Dinosauria</taxon>
        <taxon>Saurischia</taxon>
        <taxon>Theropoda</taxon>
        <taxon>Coelurosauria</taxon>
        <taxon>Aves</taxon>
        <taxon>Neognathae</taxon>
        <taxon>Galloanserae</taxon>
        <taxon>Anseriformes</taxon>
        <taxon>Anatidae</taxon>
        <taxon>Anatinae</taxon>
        <taxon>Anas</taxon>
    </lineage>
</organism>
<dbReference type="EMBL" id="KB743191">
    <property type="protein sequence ID" value="EOB00512.1"/>
    <property type="molecule type" value="Genomic_DNA"/>
</dbReference>
<accession>R0JTK3</accession>
<protein>
    <recommendedName>
        <fullName evidence="3">Keratin</fullName>
    </recommendedName>
</protein>
<dbReference type="InterPro" id="IPR003461">
    <property type="entry name" value="Keratin"/>
</dbReference>
<evidence type="ECO:0000256" key="2">
    <source>
        <dbReference type="ARBA" id="ARBA00022744"/>
    </source>
</evidence>
<dbReference type="PANTHER" id="PTHR31203">
    <property type="entry name" value="BETA-KERATIN-RELATED PROTEIN-RELATED"/>
    <property type="match status" value="1"/>
</dbReference>
<name>R0JTK3_ANAPL</name>
<dbReference type="GO" id="GO:0005200">
    <property type="term" value="F:structural constituent of cytoskeleton"/>
    <property type="evidence" value="ECO:0007669"/>
    <property type="project" value="InterPro"/>
</dbReference>
<feature type="non-terminal residue" evidence="4">
    <location>
        <position position="79"/>
    </location>
</feature>
<evidence type="ECO:0000313" key="5">
    <source>
        <dbReference type="Proteomes" id="UP000296049"/>
    </source>
</evidence>
<dbReference type="AlphaFoldDB" id="R0JTK3"/>
<keyword evidence="5" id="KW-1185">Reference proteome</keyword>
<dbReference type="PANTHER" id="PTHR31203:SF1">
    <property type="entry name" value="BETA-KERATIN-RELATED PROTEIN-RELATED"/>
    <property type="match status" value="1"/>
</dbReference>
<dbReference type="GO" id="GO:0005882">
    <property type="term" value="C:intermediate filament"/>
    <property type="evidence" value="ECO:0007669"/>
    <property type="project" value="UniProtKB-KW"/>
</dbReference>
<comment type="subunit">
    <text evidence="3">The avian keratins (F-ker, S-ker, C-ker and B-ker) are a complex mixture of very similar polypeptides.</text>
</comment>
<feature type="non-terminal residue" evidence="4">
    <location>
        <position position="1"/>
    </location>
</feature>
<dbReference type="Proteomes" id="UP000296049">
    <property type="component" value="Unassembled WGS sequence"/>
</dbReference>
<gene>
    <name evidence="4" type="ORF">Anapl_09779</name>
</gene>
<keyword evidence="2 3" id="KW-0416">Keratin</keyword>
<proteinExistence type="inferred from homology"/>
<evidence type="ECO:0000313" key="4">
    <source>
        <dbReference type="EMBL" id="EOB00512.1"/>
    </source>
</evidence>
<comment type="similarity">
    <text evidence="1 3">Belongs to the avian keratin family.</text>
</comment>
<evidence type="ECO:0000256" key="1">
    <source>
        <dbReference type="ARBA" id="ARBA00008702"/>
    </source>
</evidence>
<evidence type="ECO:0000256" key="3">
    <source>
        <dbReference type="RuleBase" id="RU364002"/>
    </source>
</evidence>
<reference evidence="5" key="1">
    <citation type="journal article" date="2013" name="Nat. Genet.">
        <title>The duck genome and transcriptome provide insight into an avian influenza virus reservoir species.</title>
        <authorList>
            <person name="Huang Y."/>
            <person name="Li Y."/>
            <person name="Burt D.W."/>
            <person name="Chen H."/>
            <person name="Zhang Y."/>
            <person name="Qian W."/>
            <person name="Kim H."/>
            <person name="Gan S."/>
            <person name="Zhao Y."/>
            <person name="Li J."/>
            <person name="Yi K."/>
            <person name="Feng H."/>
            <person name="Zhu P."/>
            <person name="Li B."/>
            <person name="Liu Q."/>
            <person name="Fairley S."/>
            <person name="Magor K.E."/>
            <person name="Du Z."/>
            <person name="Hu X."/>
            <person name="Goodman L."/>
            <person name="Tafer H."/>
            <person name="Vignal A."/>
            <person name="Lee T."/>
            <person name="Kim K.W."/>
            <person name="Sheng Z."/>
            <person name="An Y."/>
            <person name="Searle S."/>
            <person name="Herrero J."/>
            <person name="Groenen M.A."/>
            <person name="Crooijmans R.P."/>
            <person name="Faraut T."/>
            <person name="Cai Q."/>
            <person name="Webster R.G."/>
            <person name="Aldridge J.R."/>
            <person name="Warren W.C."/>
            <person name="Bartschat S."/>
            <person name="Kehr S."/>
            <person name="Marz M."/>
            <person name="Stadler P.F."/>
            <person name="Smith J."/>
            <person name="Kraus R.H."/>
            <person name="Zhao Y."/>
            <person name="Ren L."/>
            <person name="Fei J."/>
            <person name="Morisson M."/>
            <person name="Kaiser P."/>
            <person name="Griffin D.K."/>
            <person name="Rao M."/>
            <person name="Pitel F."/>
            <person name="Wang J."/>
            <person name="Li N."/>
        </authorList>
    </citation>
    <scope>NUCLEOTIDE SEQUENCE [LARGE SCALE GENOMIC DNA]</scope>
</reference>